<dbReference type="GeneID" id="29472269"/>
<reference evidence="8 9" key="1">
    <citation type="journal article" date="2008" name="J. Bacteriol.">
        <title>Genome of the actinomycete plant pathogen Clavibacter michiganensis subsp. sepedonicus suggests recent niche adaptation.</title>
        <authorList>
            <person name="Bentley S.D."/>
            <person name="Corton C."/>
            <person name="Brown S.E."/>
            <person name="Barron A."/>
            <person name="Clark L."/>
            <person name="Doggett J."/>
            <person name="Harris B."/>
            <person name="Ormond D."/>
            <person name="Quail M.A."/>
            <person name="May G."/>
            <person name="Francis D."/>
            <person name="Knudson D."/>
            <person name="Parkhill J."/>
            <person name="Ishimaru C.A."/>
        </authorList>
    </citation>
    <scope>NUCLEOTIDE SEQUENCE [LARGE SCALE GENOMIC DNA]</scope>
    <source>
        <strain evidence="9">ATCC 33113 / DSM 20744 / JCM 9667 / LMG 2889 / ICMP 2535 / C-1</strain>
    </source>
</reference>
<keyword evidence="5" id="KW-0573">Peptidoglycan synthesis</keyword>
<keyword evidence="9" id="KW-1185">Reference proteome</keyword>
<dbReference type="RefSeq" id="WP_012300307.1">
    <property type="nucleotide sequence ID" value="NC_010407.1"/>
</dbReference>
<dbReference type="PANTHER" id="PTHR47019:SF1">
    <property type="entry name" value="LIPID II FLIPPASE MURJ"/>
    <property type="match status" value="1"/>
</dbReference>
<evidence type="ECO:0000256" key="3">
    <source>
        <dbReference type="ARBA" id="ARBA00022692"/>
    </source>
</evidence>
<dbReference type="GO" id="GO:0015648">
    <property type="term" value="F:lipid-linked peptidoglycan transporter activity"/>
    <property type="evidence" value="ECO:0007669"/>
    <property type="project" value="TreeGrafter"/>
</dbReference>
<keyword evidence="4" id="KW-0133">Cell shape</keyword>
<evidence type="ECO:0000256" key="7">
    <source>
        <dbReference type="ARBA" id="ARBA00023136"/>
    </source>
</evidence>
<dbReference type="PANTHER" id="PTHR47019">
    <property type="entry name" value="LIPID II FLIPPASE MURJ"/>
    <property type="match status" value="1"/>
</dbReference>
<dbReference type="GO" id="GO:0009252">
    <property type="term" value="P:peptidoglycan biosynthetic process"/>
    <property type="evidence" value="ECO:0007669"/>
    <property type="project" value="UniProtKB-KW"/>
</dbReference>
<dbReference type="STRING" id="31964.CMS3102"/>
<comment type="subcellular location">
    <subcellularLocation>
        <location evidence="1">Cell membrane</location>
        <topology evidence="1">Multi-pass membrane protein</topology>
    </subcellularLocation>
</comment>
<evidence type="ECO:0000256" key="6">
    <source>
        <dbReference type="ARBA" id="ARBA00022989"/>
    </source>
</evidence>
<evidence type="ECO:0000256" key="2">
    <source>
        <dbReference type="ARBA" id="ARBA00022475"/>
    </source>
</evidence>
<dbReference type="GO" id="GO:0008360">
    <property type="term" value="P:regulation of cell shape"/>
    <property type="evidence" value="ECO:0007669"/>
    <property type="project" value="UniProtKB-KW"/>
</dbReference>
<dbReference type="GO" id="GO:0034204">
    <property type="term" value="P:lipid translocation"/>
    <property type="evidence" value="ECO:0007669"/>
    <property type="project" value="TreeGrafter"/>
</dbReference>
<accession>B0RDP1</accession>
<dbReference type="AlphaFoldDB" id="B0RDP1"/>
<dbReference type="EMBL" id="AM849034">
    <property type="protein sequence ID" value="CAQ03170.1"/>
    <property type="molecule type" value="Genomic_DNA"/>
</dbReference>
<evidence type="ECO:0000256" key="1">
    <source>
        <dbReference type="ARBA" id="ARBA00004651"/>
    </source>
</evidence>
<dbReference type="PRINTS" id="PR01806">
    <property type="entry name" value="VIRFACTRMVIN"/>
</dbReference>
<dbReference type="HOGENOM" id="CLU_006797_3_0_11"/>
<evidence type="ECO:0000256" key="4">
    <source>
        <dbReference type="ARBA" id="ARBA00022960"/>
    </source>
</evidence>
<dbReference type="OrthoDB" id="9786339at2"/>
<name>B0RDP1_CLASE</name>
<dbReference type="InterPro" id="IPR004268">
    <property type="entry name" value="MurJ"/>
</dbReference>
<evidence type="ECO:0000313" key="8">
    <source>
        <dbReference type="EMBL" id="CAQ03170.1"/>
    </source>
</evidence>
<protein>
    <submittedName>
        <fullName evidence="8">Conserved integral membrane protein</fullName>
    </submittedName>
</protein>
<keyword evidence="3" id="KW-0812">Transmembrane</keyword>
<keyword evidence="6" id="KW-1133">Transmembrane helix</keyword>
<dbReference type="NCBIfam" id="TIGR01695">
    <property type="entry name" value="murJ_mviN"/>
    <property type="match status" value="1"/>
</dbReference>
<evidence type="ECO:0000313" key="9">
    <source>
        <dbReference type="Proteomes" id="UP000001318"/>
    </source>
</evidence>
<keyword evidence="7" id="KW-0472">Membrane</keyword>
<dbReference type="Pfam" id="PF03023">
    <property type="entry name" value="MurJ"/>
    <property type="match status" value="1"/>
</dbReference>
<sequence>MTASPAPRGGIGRASALLASGTFVSRILGFVKAIVLLQTIGATLGSSNAFSNANQLPNNIYVIIAGGVLNAVLVPQVVRAAKHADGGAGYINKLVTIAIVVLGGVTILATVGAPVVSRLYAATLPPDVFALVVAFAYWCLPQILFYGLYAVLGEVLNARGSFGPFTWAPVLNNVVAIAGLLVFQAMFGSGSRPVDDWSLDKIVVLAGSATLGVVAQALILFVFWRRVGLRFRFDFAWRGVGLGTAGRLAGWTFGMLVVTQLAGIAQSNVANIAATSDSPSSTILLNAWLFFMLPHSIFAVSIATAYFTRMSTHAGEGEGEGEGEGDHDSMRADLSSAVRLVALMTVLSTALIAVLAGPVARVMVSGDIGEVRGYGIVLIAFILGLPAFSTLFVLQRAFYALSDTRTPFLIQCAQVVLFIAGALVIAQQPVERIGVGLAVLQTVTVTGQAVLAAGLLRRRIGRIDGRRILRSAVRFVVAAVPTALVGIALLSLVSGGAFDGVGVASKGQALLVGIPLAAVMTAVYLAALAAMRSSELQQLAGPVMRRIRRR</sequence>
<dbReference type="Proteomes" id="UP000001318">
    <property type="component" value="Chromosome"/>
</dbReference>
<proteinExistence type="predicted"/>
<keyword evidence="2" id="KW-1003">Cell membrane</keyword>
<organism evidence="8 9">
    <name type="scientific">Clavibacter sepedonicus</name>
    <name type="common">Clavibacter michiganensis subsp. sepedonicus</name>
    <dbReference type="NCBI Taxonomy" id="31964"/>
    <lineage>
        <taxon>Bacteria</taxon>
        <taxon>Bacillati</taxon>
        <taxon>Actinomycetota</taxon>
        <taxon>Actinomycetes</taxon>
        <taxon>Micrococcales</taxon>
        <taxon>Microbacteriaceae</taxon>
        <taxon>Clavibacter</taxon>
    </lineage>
</organism>
<dbReference type="eggNOG" id="COG0728">
    <property type="taxonomic scope" value="Bacteria"/>
</dbReference>
<dbReference type="InterPro" id="IPR051050">
    <property type="entry name" value="Lipid_II_flippase_MurJ/MviN"/>
</dbReference>
<gene>
    <name evidence="8" type="ordered locus">CMS3102</name>
</gene>
<evidence type="ECO:0000256" key="5">
    <source>
        <dbReference type="ARBA" id="ARBA00022984"/>
    </source>
</evidence>
<dbReference type="GO" id="GO:0005886">
    <property type="term" value="C:plasma membrane"/>
    <property type="evidence" value="ECO:0007669"/>
    <property type="project" value="UniProtKB-SubCell"/>
</dbReference>
<dbReference type="KEGG" id="cms:CMS3102"/>